<proteinExistence type="predicted"/>
<dbReference type="Pfam" id="PF13031">
    <property type="entry name" value="DUF3892"/>
    <property type="match status" value="1"/>
</dbReference>
<protein>
    <submittedName>
        <fullName evidence="1">DUF3892 domain-containing protein</fullName>
    </submittedName>
</protein>
<accession>A0AB39XG62</accession>
<dbReference type="AlphaFoldDB" id="A0AB39XG62"/>
<reference evidence="1" key="1">
    <citation type="submission" date="2024-08" db="EMBL/GenBank/DDBJ databases">
        <authorList>
            <person name="Chaddad Z."/>
            <person name="Lamrabet M."/>
            <person name="Bouhnik O."/>
            <person name="Alami S."/>
            <person name="Wipf D."/>
            <person name="Courty P.E."/>
            <person name="Missbah El Idrissi M."/>
        </authorList>
    </citation>
    <scope>NUCLEOTIDE SEQUENCE</scope>
    <source>
        <strain evidence="1">LLZ17</strain>
    </source>
</reference>
<gene>
    <name evidence="1" type="ORF">AB8Z38_30555</name>
</gene>
<dbReference type="InterPro" id="IPR024997">
    <property type="entry name" value="DUF3892"/>
</dbReference>
<evidence type="ECO:0000313" key="1">
    <source>
        <dbReference type="EMBL" id="XDV56895.1"/>
    </source>
</evidence>
<dbReference type="EMBL" id="CP165734">
    <property type="protein sequence ID" value="XDV56895.1"/>
    <property type="molecule type" value="Genomic_DNA"/>
</dbReference>
<sequence>MTNQVTCITKPHPHSPREHITHVGGVNPKGGFWYHTREQVADMIDSGKYSFHVKVGLYEVPVRTYILHGVKYIRTAPDDTTRDNLLSLNQCPVRAAA</sequence>
<organism evidence="1">
    <name type="scientific">Bradyrhizobium sp. LLZ17</name>
    <dbReference type="NCBI Taxonomy" id="3239388"/>
    <lineage>
        <taxon>Bacteria</taxon>
        <taxon>Pseudomonadati</taxon>
        <taxon>Pseudomonadota</taxon>
        <taxon>Alphaproteobacteria</taxon>
        <taxon>Hyphomicrobiales</taxon>
        <taxon>Nitrobacteraceae</taxon>
        <taxon>Bradyrhizobium</taxon>
    </lineage>
</organism>
<name>A0AB39XG62_9BRAD</name>
<dbReference type="RefSeq" id="WP_369721331.1">
    <property type="nucleotide sequence ID" value="NZ_CP165734.1"/>
</dbReference>